<feature type="region of interest" description="Disordered" evidence="8">
    <location>
        <begin position="1"/>
        <end position="43"/>
    </location>
</feature>
<reference evidence="10 11" key="1">
    <citation type="submission" date="2018-11" db="EMBL/GenBank/DDBJ databases">
        <title>The draft genome sequence of Amphritea opalescens ANRC-JH13T.</title>
        <authorList>
            <person name="Fang Z."/>
            <person name="Zhang Y."/>
            <person name="Han X."/>
        </authorList>
    </citation>
    <scope>NUCLEOTIDE SEQUENCE [LARGE SCALE GENOMIC DNA]</scope>
    <source>
        <strain evidence="10 11">ANRC-JH13</strain>
    </source>
</reference>
<keyword evidence="11" id="KW-1185">Reference proteome</keyword>
<evidence type="ECO:0000256" key="4">
    <source>
        <dbReference type="ARBA" id="ARBA00022519"/>
    </source>
</evidence>
<gene>
    <name evidence="10" type="ORF">EH243_02020</name>
</gene>
<feature type="transmembrane region" description="Helical" evidence="9">
    <location>
        <begin position="83"/>
        <end position="103"/>
    </location>
</feature>
<evidence type="ECO:0000256" key="3">
    <source>
        <dbReference type="ARBA" id="ARBA00022475"/>
    </source>
</evidence>
<evidence type="ECO:0000256" key="6">
    <source>
        <dbReference type="ARBA" id="ARBA00022989"/>
    </source>
</evidence>
<evidence type="ECO:0000313" key="10">
    <source>
        <dbReference type="EMBL" id="RTE67749.1"/>
    </source>
</evidence>
<dbReference type="PANTHER" id="PTHR39342">
    <property type="entry name" value="UPF0283 MEMBRANE PROTEIN YCJF"/>
    <property type="match status" value="1"/>
</dbReference>
<evidence type="ECO:0000256" key="5">
    <source>
        <dbReference type="ARBA" id="ARBA00022692"/>
    </source>
</evidence>
<dbReference type="AlphaFoldDB" id="A0A430KW77"/>
<proteinExistence type="inferred from homology"/>
<name>A0A430KW77_9GAMM</name>
<comment type="subcellular location">
    <subcellularLocation>
        <location evidence="1">Cell inner membrane</location>
        <topology evidence="1">Multi-pass membrane protein</topology>
    </subcellularLocation>
</comment>
<keyword evidence="5 9" id="KW-0812">Transmembrane</keyword>
<dbReference type="GO" id="GO:0005886">
    <property type="term" value="C:plasma membrane"/>
    <property type="evidence" value="ECO:0007669"/>
    <property type="project" value="UniProtKB-SubCell"/>
</dbReference>
<evidence type="ECO:0000256" key="9">
    <source>
        <dbReference type="SAM" id="Phobius"/>
    </source>
</evidence>
<dbReference type="PANTHER" id="PTHR39342:SF1">
    <property type="entry name" value="UPF0283 MEMBRANE PROTEIN YCJF"/>
    <property type="match status" value="1"/>
</dbReference>
<keyword evidence="4" id="KW-0997">Cell inner membrane</keyword>
<evidence type="ECO:0000256" key="7">
    <source>
        <dbReference type="ARBA" id="ARBA00023136"/>
    </source>
</evidence>
<organism evidence="10 11">
    <name type="scientific">Amphritea opalescens</name>
    <dbReference type="NCBI Taxonomy" id="2490544"/>
    <lineage>
        <taxon>Bacteria</taxon>
        <taxon>Pseudomonadati</taxon>
        <taxon>Pseudomonadota</taxon>
        <taxon>Gammaproteobacteria</taxon>
        <taxon>Oceanospirillales</taxon>
        <taxon>Oceanospirillaceae</taxon>
        <taxon>Amphritea</taxon>
    </lineage>
</organism>
<dbReference type="NCBIfam" id="TIGR01620">
    <property type="entry name" value="hyp_HI0043"/>
    <property type="match status" value="1"/>
</dbReference>
<protein>
    <submittedName>
        <fullName evidence="10">DUF697 domain-containing protein</fullName>
    </submittedName>
</protein>
<keyword evidence="6 9" id="KW-1133">Transmembrane helix</keyword>
<comment type="caution">
    <text evidence="10">The sequence shown here is derived from an EMBL/GenBank/DDBJ whole genome shotgun (WGS) entry which is preliminary data.</text>
</comment>
<dbReference type="OrthoDB" id="958025at2"/>
<keyword evidence="3" id="KW-1003">Cell membrane</keyword>
<dbReference type="RefSeq" id="WP_126156959.1">
    <property type="nucleotide sequence ID" value="NZ_RQXW01000001.1"/>
</dbReference>
<dbReference type="InterPro" id="IPR006507">
    <property type="entry name" value="UPF0283"/>
</dbReference>
<dbReference type="EMBL" id="RQXW01000001">
    <property type="protein sequence ID" value="RTE67749.1"/>
    <property type="molecule type" value="Genomic_DNA"/>
</dbReference>
<feature type="transmembrane region" description="Helical" evidence="9">
    <location>
        <begin position="109"/>
        <end position="133"/>
    </location>
</feature>
<evidence type="ECO:0000256" key="1">
    <source>
        <dbReference type="ARBA" id="ARBA00004429"/>
    </source>
</evidence>
<dbReference type="InterPro" id="IPR021147">
    <property type="entry name" value="DUF697"/>
</dbReference>
<evidence type="ECO:0000256" key="2">
    <source>
        <dbReference type="ARBA" id="ARBA00008255"/>
    </source>
</evidence>
<sequence length="362" mass="40248">MSNKTDQGDELAPRKAGHQFSVDDSPVETGADESRQAKTFIPDNEERLSAAPETITAGERLPRVSEYSGIQLETLPIKGLKNFFKLLAVLVAVIIGWDIYDVFQSALAIHWSVASAFVLLISLVGGMGVRLLWRYLGDRENLEALDEIQRDAERLAAANDFGDAQQFIKKLQTFYADKPQAIFYQRCVDQLPDYSNDREVIEHIERVFIQPLDQEALRRVSSFSLQTGAAVAVSPWASLDMLLSLWRSLKMIDEVAQVYGIRPSLPNRYKLLKQVIHQLIFVGATDIMVDQLMSEFGAASLTTMTSTRIGQGVGAGIYTARIGIAAMKVSRPIEFSGSNTPKLKSVIGPMINHIKNLFKITQ</sequence>
<dbReference type="Proteomes" id="UP000283087">
    <property type="component" value="Unassembled WGS sequence"/>
</dbReference>
<keyword evidence="7 9" id="KW-0472">Membrane</keyword>
<evidence type="ECO:0000313" key="11">
    <source>
        <dbReference type="Proteomes" id="UP000283087"/>
    </source>
</evidence>
<accession>A0A430KW77</accession>
<dbReference type="Pfam" id="PF05128">
    <property type="entry name" value="DUF697"/>
    <property type="match status" value="1"/>
</dbReference>
<comment type="similarity">
    <text evidence="2">Belongs to the UPF0283 family.</text>
</comment>
<evidence type="ECO:0000256" key="8">
    <source>
        <dbReference type="SAM" id="MobiDB-lite"/>
    </source>
</evidence>